<comment type="caution">
    <text evidence="7">The sequence shown here is derived from an EMBL/GenBank/DDBJ whole genome shotgun (WGS) entry which is preliminary data.</text>
</comment>
<evidence type="ECO:0000256" key="3">
    <source>
        <dbReference type="ARBA" id="ARBA00022692"/>
    </source>
</evidence>
<sequence>MYNERVLLMRSWAMIGKLNKAKLNNLVAMLVKHFTLAQLSSSAATLAYYTLLSIFPALLVIGNLLPMIGLDANTVLTYLQTLVPATVYSFIRPLVLDFLQRGSGGVLTTGALIALWSTSQGIAAFQRSVNHAYGIAENQNPISNRVISFIWMIVVVIIIFVIVFLYGVGEQFLKWLQPFLHFNRRYIFLFSSLKWPITFAVIFIALTMLYYFVPNAKVGLRFAAIGAFLVSIFWLWLSKLFGLYTVLFSHGVIGYKTIGAFIAMMVWLDFSGYLIMMGAAINAALQEAHDGKLEEKEHFWQLIKTEHDDARKRIVRK</sequence>
<feature type="transmembrane region" description="Helical" evidence="6">
    <location>
        <begin position="146"/>
        <end position="166"/>
    </location>
</feature>
<dbReference type="Pfam" id="PF03631">
    <property type="entry name" value="Virul_fac_BrkB"/>
    <property type="match status" value="1"/>
</dbReference>
<dbReference type="InterPro" id="IPR017039">
    <property type="entry name" value="Virul_fac_BrkB"/>
</dbReference>
<keyword evidence="2" id="KW-1003">Cell membrane</keyword>
<dbReference type="HOGENOM" id="CLU_045539_4_0_9"/>
<dbReference type="PIRSF" id="PIRSF035875">
    <property type="entry name" value="RNase_BN"/>
    <property type="match status" value="1"/>
</dbReference>
<dbReference type="STRING" id="1423814.HMPREF0549_1482"/>
<dbReference type="PANTHER" id="PTHR30213:SF0">
    <property type="entry name" value="UPF0761 MEMBRANE PROTEIN YIHY"/>
    <property type="match status" value="1"/>
</dbReference>
<evidence type="ECO:0000256" key="6">
    <source>
        <dbReference type="SAM" id="Phobius"/>
    </source>
</evidence>
<dbReference type="Proteomes" id="UP000004483">
    <property type="component" value="Unassembled WGS sequence"/>
</dbReference>
<dbReference type="eggNOG" id="COG1295">
    <property type="taxonomic scope" value="Bacteria"/>
</dbReference>
<organism evidence="7 8">
    <name type="scientific">Limosilactobacillus vaginalis DSM 5837 = ATCC 49540</name>
    <dbReference type="NCBI Taxonomy" id="1423814"/>
    <lineage>
        <taxon>Bacteria</taxon>
        <taxon>Bacillati</taxon>
        <taxon>Bacillota</taxon>
        <taxon>Bacilli</taxon>
        <taxon>Lactobacillales</taxon>
        <taxon>Lactobacillaceae</taxon>
        <taxon>Limosilactobacillus</taxon>
    </lineage>
</organism>
<gene>
    <name evidence="7" type="ORF">HMPREF0549_1482</name>
</gene>
<evidence type="ECO:0000256" key="1">
    <source>
        <dbReference type="ARBA" id="ARBA00004651"/>
    </source>
</evidence>
<evidence type="ECO:0000313" key="7">
    <source>
        <dbReference type="EMBL" id="EEJ40071.1"/>
    </source>
</evidence>
<dbReference type="GO" id="GO:0005886">
    <property type="term" value="C:plasma membrane"/>
    <property type="evidence" value="ECO:0007669"/>
    <property type="project" value="UniProtKB-SubCell"/>
</dbReference>
<feature type="transmembrane region" description="Helical" evidence="6">
    <location>
        <begin position="46"/>
        <end position="65"/>
    </location>
</feature>
<evidence type="ECO:0000256" key="2">
    <source>
        <dbReference type="ARBA" id="ARBA00022475"/>
    </source>
</evidence>
<feature type="transmembrane region" description="Helical" evidence="6">
    <location>
        <begin position="218"/>
        <end position="237"/>
    </location>
</feature>
<evidence type="ECO:0000256" key="4">
    <source>
        <dbReference type="ARBA" id="ARBA00022989"/>
    </source>
</evidence>
<dbReference type="PANTHER" id="PTHR30213">
    <property type="entry name" value="INNER MEMBRANE PROTEIN YHJD"/>
    <property type="match status" value="1"/>
</dbReference>
<feature type="transmembrane region" description="Helical" evidence="6">
    <location>
        <begin position="103"/>
        <end position="125"/>
    </location>
</feature>
<keyword evidence="5 6" id="KW-0472">Membrane</keyword>
<evidence type="ECO:0000256" key="5">
    <source>
        <dbReference type="ARBA" id="ARBA00023136"/>
    </source>
</evidence>
<feature type="transmembrane region" description="Helical" evidence="6">
    <location>
        <begin position="186"/>
        <end position="211"/>
    </location>
</feature>
<dbReference type="NCBIfam" id="TIGR00765">
    <property type="entry name" value="yihY_not_rbn"/>
    <property type="match status" value="1"/>
</dbReference>
<name>C2EVJ6_9LACO</name>
<comment type="subcellular location">
    <subcellularLocation>
        <location evidence="1">Cell membrane</location>
        <topology evidence="1">Multi-pass membrane protein</topology>
    </subcellularLocation>
</comment>
<protein>
    <submittedName>
        <fullName evidence="7">YihY family protein</fullName>
    </submittedName>
</protein>
<keyword evidence="3 6" id="KW-0812">Transmembrane</keyword>
<reference evidence="7 8" key="1">
    <citation type="submission" date="2009-01" db="EMBL/GenBank/DDBJ databases">
        <authorList>
            <person name="Qin X."/>
            <person name="Bachman B."/>
            <person name="Battles P."/>
            <person name="Bell A."/>
            <person name="Bess C."/>
            <person name="Bickham C."/>
            <person name="Chaboub L."/>
            <person name="Chen D."/>
            <person name="Coyle M."/>
            <person name="Deiros D.R."/>
            <person name="Dinh H."/>
            <person name="Forbes L."/>
            <person name="Fowler G."/>
            <person name="Francisco L."/>
            <person name="Fu Q."/>
            <person name="Gubbala S."/>
            <person name="Hale W."/>
            <person name="Han Y."/>
            <person name="Hemphill L."/>
            <person name="Highlander S.K."/>
            <person name="Hirani K."/>
            <person name="Hogues M."/>
            <person name="Jackson L."/>
            <person name="Jakkamsetti A."/>
            <person name="Javaid M."/>
            <person name="Jiang H."/>
            <person name="Korchina V."/>
            <person name="Kovar C."/>
            <person name="Lara F."/>
            <person name="Lee S."/>
            <person name="Mata R."/>
            <person name="Mathew T."/>
            <person name="Moen C."/>
            <person name="Morales K."/>
            <person name="Munidasa M."/>
            <person name="Nazareth L."/>
            <person name="Ngo R."/>
            <person name="Nguyen L."/>
            <person name="Okwuonu G."/>
            <person name="Ongeri F."/>
            <person name="Patil S."/>
            <person name="Petrosino J."/>
            <person name="Pham C."/>
            <person name="Pham P."/>
            <person name="Pu L.-L."/>
            <person name="Puazo M."/>
            <person name="Raj R."/>
            <person name="Reid J."/>
            <person name="Rouhana J."/>
            <person name="Saada N."/>
            <person name="Shang Y."/>
            <person name="Simmons D."/>
            <person name="Thornton R."/>
            <person name="Warren J."/>
            <person name="Weissenberger G."/>
            <person name="Zhang J."/>
            <person name="Zhang L."/>
            <person name="Zhou C."/>
            <person name="Zhu D."/>
            <person name="Muzny D."/>
            <person name="Worley K."/>
            <person name="Gibbs R."/>
        </authorList>
    </citation>
    <scope>NUCLEOTIDE SEQUENCE [LARGE SCALE GENOMIC DNA]</scope>
    <source>
        <strain evidence="7 8">ATCC 49540</strain>
    </source>
</reference>
<keyword evidence="4 6" id="KW-1133">Transmembrane helix</keyword>
<accession>C2EVJ6</accession>
<dbReference type="AlphaFoldDB" id="C2EVJ6"/>
<proteinExistence type="predicted"/>
<dbReference type="EMBL" id="ACGV01000155">
    <property type="protein sequence ID" value="EEJ40071.1"/>
    <property type="molecule type" value="Genomic_DNA"/>
</dbReference>
<evidence type="ECO:0000313" key="8">
    <source>
        <dbReference type="Proteomes" id="UP000004483"/>
    </source>
</evidence>
<feature type="transmembrane region" description="Helical" evidence="6">
    <location>
        <begin position="243"/>
        <end position="268"/>
    </location>
</feature>